<keyword evidence="2" id="KW-0812">Transmembrane</keyword>
<feature type="transmembrane region" description="Helical" evidence="2">
    <location>
        <begin position="239"/>
        <end position="260"/>
    </location>
</feature>
<feature type="transmembrane region" description="Helical" evidence="2">
    <location>
        <begin position="94"/>
        <end position="117"/>
    </location>
</feature>
<dbReference type="Pfam" id="PF01554">
    <property type="entry name" value="MatE"/>
    <property type="match status" value="2"/>
</dbReference>
<keyword evidence="2" id="KW-1133">Transmembrane helix</keyword>
<dbReference type="GO" id="GO:0042910">
    <property type="term" value="F:xenobiotic transmembrane transporter activity"/>
    <property type="evidence" value="ECO:0007669"/>
    <property type="project" value="InterPro"/>
</dbReference>
<feature type="transmembrane region" description="Helical" evidence="2">
    <location>
        <begin position="272"/>
        <end position="297"/>
    </location>
</feature>
<name>A0A1E7QY62_9GAMM</name>
<feature type="transmembrane region" description="Helical" evidence="2">
    <location>
        <begin position="415"/>
        <end position="435"/>
    </location>
</feature>
<dbReference type="RefSeq" id="WP_070070918.1">
    <property type="nucleotide sequence ID" value="NZ_MKKK01000070.1"/>
</dbReference>
<evidence type="ECO:0000256" key="1">
    <source>
        <dbReference type="ARBA" id="ARBA00022448"/>
    </source>
</evidence>
<evidence type="ECO:0000313" key="4">
    <source>
        <dbReference type="Proteomes" id="UP000185895"/>
    </source>
</evidence>
<dbReference type="GO" id="GO:0015297">
    <property type="term" value="F:antiporter activity"/>
    <property type="evidence" value="ECO:0007669"/>
    <property type="project" value="InterPro"/>
</dbReference>
<accession>A0A1E7QY62</accession>
<feature type="transmembrane region" description="Helical" evidence="2">
    <location>
        <begin position="385"/>
        <end position="403"/>
    </location>
</feature>
<organism evidence="3 4">
    <name type="scientific">Acinetobacter qingfengensis</name>
    <dbReference type="NCBI Taxonomy" id="1262585"/>
    <lineage>
        <taxon>Bacteria</taxon>
        <taxon>Pseudomonadati</taxon>
        <taxon>Pseudomonadota</taxon>
        <taxon>Gammaproteobacteria</taxon>
        <taxon>Moraxellales</taxon>
        <taxon>Moraxellaceae</taxon>
        <taxon>Acinetobacter</taxon>
    </lineage>
</organism>
<dbReference type="PANTHER" id="PTHR43298">
    <property type="entry name" value="MULTIDRUG RESISTANCE PROTEIN NORM-RELATED"/>
    <property type="match status" value="1"/>
</dbReference>
<feature type="transmembrane region" description="Helical" evidence="2">
    <location>
        <begin position="190"/>
        <end position="211"/>
    </location>
</feature>
<dbReference type="Proteomes" id="UP000185895">
    <property type="component" value="Unassembled WGS sequence"/>
</dbReference>
<dbReference type="EMBL" id="MKKK01000070">
    <property type="protein sequence ID" value="OEY92018.1"/>
    <property type="molecule type" value="Genomic_DNA"/>
</dbReference>
<dbReference type="PANTHER" id="PTHR43298:SF2">
    <property type="entry name" value="FMN_FAD EXPORTER YEEO-RELATED"/>
    <property type="match status" value="1"/>
</dbReference>
<feature type="transmembrane region" description="Helical" evidence="2">
    <location>
        <begin position="158"/>
        <end position="178"/>
    </location>
</feature>
<reference evidence="3 4" key="1">
    <citation type="submission" date="2016-09" db="EMBL/GenBank/DDBJ databases">
        <authorList>
            <person name="Capua I."/>
            <person name="De Benedictis P."/>
            <person name="Joannis T."/>
            <person name="Lombin L.H."/>
            <person name="Cattoli G."/>
        </authorList>
    </citation>
    <scope>NUCLEOTIDE SEQUENCE [LARGE SCALE GENOMIC DNA]</scope>
    <source>
        <strain evidence="3 4">ANC 4671</strain>
    </source>
</reference>
<dbReference type="AlphaFoldDB" id="A0A1E7QY62"/>
<dbReference type="OrthoDB" id="9780160at2"/>
<feature type="transmembrane region" description="Helical" evidence="2">
    <location>
        <begin position="346"/>
        <end position="364"/>
    </location>
</feature>
<gene>
    <name evidence="3" type="ORF">BJI46_14655</name>
</gene>
<proteinExistence type="predicted"/>
<dbReference type="InterPro" id="IPR050222">
    <property type="entry name" value="MATE_MdtK"/>
</dbReference>
<dbReference type="NCBIfam" id="TIGR00797">
    <property type="entry name" value="matE"/>
    <property type="match status" value="1"/>
</dbReference>
<keyword evidence="2" id="KW-0472">Membrane</keyword>
<evidence type="ECO:0000256" key="2">
    <source>
        <dbReference type="SAM" id="Phobius"/>
    </source>
</evidence>
<keyword evidence="1" id="KW-0813">Transport</keyword>
<dbReference type="InterPro" id="IPR002528">
    <property type="entry name" value="MATE_fam"/>
</dbReference>
<dbReference type="STRING" id="1262585.BJI46_14655"/>
<feature type="transmembrane region" description="Helical" evidence="2">
    <location>
        <begin position="53"/>
        <end position="73"/>
    </location>
</feature>
<evidence type="ECO:0000313" key="3">
    <source>
        <dbReference type="EMBL" id="OEY92018.1"/>
    </source>
</evidence>
<sequence length="447" mass="50009">MNIFKKIFIPVLSLAFPLILIQLCQASLGLIDTIVAGRYNYQDLAGVGLGTNIWSPVFILFTGILYVIVPKFSELQHSENIKEKIILLQQGKNIAFILAIIGFLIIQFLAFISPFFIKDAFVANITKNYLHLVAFAIPGLIYMVLYRFVSEGHSQLKPVIITVIVLLFTNTILCFYFVNGYGFFPEMGGAGTGLATAISAYVAFFIMRYLVENSLTDFKNKKYPKVSIKESMVLLKQGLPIGVAFILQILALAILAFFAANLGTKIIAAHQIVINIAMMIIMIPIAISSATTIRISYFSALINHQREEILTSISAIFFTFIYSLITAILLLIFASEIIEIFSRDKVIVNVASGLIIYVAIFQVFDALQMVAAGILRGFQKFIPPLLAILICYWFIILPLSYFMGVRGWLQPFPNINIIWIVLSAGMIIAAIFLVFESYRVLSLRRNK</sequence>
<comment type="caution">
    <text evidence="3">The sequence shown here is derived from an EMBL/GenBank/DDBJ whole genome shotgun (WGS) entry which is preliminary data.</text>
</comment>
<feature type="transmembrane region" description="Helical" evidence="2">
    <location>
        <begin position="309"/>
        <end position="334"/>
    </location>
</feature>
<dbReference type="GO" id="GO:0005886">
    <property type="term" value="C:plasma membrane"/>
    <property type="evidence" value="ECO:0007669"/>
    <property type="project" value="TreeGrafter"/>
</dbReference>
<protein>
    <submittedName>
        <fullName evidence="3">MATE family efflux transporter</fullName>
    </submittedName>
</protein>
<feature type="transmembrane region" description="Helical" evidence="2">
    <location>
        <begin position="129"/>
        <end position="146"/>
    </location>
</feature>
<keyword evidence="4" id="KW-1185">Reference proteome</keyword>